<comment type="caution">
    <text evidence="1">The sequence shown here is derived from an EMBL/GenBank/DDBJ whole genome shotgun (WGS) entry which is preliminary data.</text>
</comment>
<protein>
    <submittedName>
        <fullName evidence="1">Uncharacterized protein</fullName>
    </submittedName>
</protein>
<accession>A0ACC0KHJ4</accession>
<sequence>MAELHQNCVLRLAAVDNNRLLSSGLDQVTALWRVDDGELIAHLKGTTEPVHCLSVYYNELISGTTNNRIGVHTSMDQEASFSSTKLRSDTFKGVLTCMSVLPLNRLLLLGSDNGTISLLC</sequence>
<reference evidence="1 2" key="1">
    <citation type="journal article" date="2022" name="Genome Biol. Evol.">
        <title>The Spruce Budworm Genome: Reconstructing the Evolutionary History of Antifreeze Proteins.</title>
        <authorList>
            <person name="Beliveau C."/>
            <person name="Gagne P."/>
            <person name="Picq S."/>
            <person name="Vernygora O."/>
            <person name="Keeling C.I."/>
            <person name="Pinkney K."/>
            <person name="Doucet D."/>
            <person name="Wen F."/>
            <person name="Johnston J.S."/>
            <person name="Maaroufi H."/>
            <person name="Boyle B."/>
            <person name="Laroche J."/>
            <person name="Dewar K."/>
            <person name="Juretic N."/>
            <person name="Blackburn G."/>
            <person name="Nisole A."/>
            <person name="Brunet B."/>
            <person name="Brandao M."/>
            <person name="Lumley L."/>
            <person name="Duan J."/>
            <person name="Quan G."/>
            <person name="Lucarotti C.J."/>
            <person name="Roe A.D."/>
            <person name="Sperling F.A.H."/>
            <person name="Levesque R.C."/>
            <person name="Cusson M."/>
        </authorList>
    </citation>
    <scope>NUCLEOTIDE SEQUENCE [LARGE SCALE GENOMIC DNA]</scope>
    <source>
        <strain evidence="1">Glfc:IPQL:Cfum</strain>
    </source>
</reference>
<evidence type="ECO:0000313" key="2">
    <source>
        <dbReference type="Proteomes" id="UP001064048"/>
    </source>
</evidence>
<keyword evidence="2" id="KW-1185">Reference proteome</keyword>
<dbReference type="EMBL" id="CM046106">
    <property type="protein sequence ID" value="KAI8435705.1"/>
    <property type="molecule type" value="Genomic_DNA"/>
</dbReference>
<dbReference type="Proteomes" id="UP001064048">
    <property type="component" value="Chromosome 6"/>
</dbReference>
<organism evidence="1 2">
    <name type="scientific">Choristoneura fumiferana</name>
    <name type="common">Spruce budworm moth</name>
    <name type="synonym">Archips fumiferana</name>
    <dbReference type="NCBI Taxonomy" id="7141"/>
    <lineage>
        <taxon>Eukaryota</taxon>
        <taxon>Metazoa</taxon>
        <taxon>Ecdysozoa</taxon>
        <taxon>Arthropoda</taxon>
        <taxon>Hexapoda</taxon>
        <taxon>Insecta</taxon>
        <taxon>Pterygota</taxon>
        <taxon>Neoptera</taxon>
        <taxon>Endopterygota</taxon>
        <taxon>Lepidoptera</taxon>
        <taxon>Glossata</taxon>
        <taxon>Ditrysia</taxon>
        <taxon>Tortricoidea</taxon>
        <taxon>Tortricidae</taxon>
        <taxon>Tortricinae</taxon>
        <taxon>Choristoneura</taxon>
    </lineage>
</organism>
<name>A0ACC0KHJ4_CHOFU</name>
<proteinExistence type="predicted"/>
<gene>
    <name evidence="1" type="ORF">MSG28_003955</name>
</gene>
<evidence type="ECO:0000313" key="1">
    <source>
        <dbReference type="EMBL" id="KAI8435705.1"/>
    </source>
</evidence>